<accession>A0ABR4HNS1</accession>
<evidence type="ECO:0000313" key="2">
    <source>
        <dbReference type="Proteomes" id="UP001610334"/>
    </source>
</evidence>
<gene>
    <name evidence="1" type="ORF">BJX63DRAFT_386207</name>
</gene>
<reference evidence="1 2" key="1">
    <citation type="submission" date="2024-07" db="EMBL/GenBank/DDBJ databases">
        <title>Section-level genome sequencing and comparative genomics of Aspergillus sections Usti and Cavernicolus.</title>
        <authorList>
            <consortium name="Lawrence Berkeley National Laboratory"/>
            <person name="Nybo J.L."/>
            <person name="Vesth T.C."/>
            <person name="Theobald S."/>
            <person name="Frisvad J.C."/>
            <person name="Larsen T.O."/>
            <person name="Kjaerboelling I."/>
            <person name="Rothschild-Mancinelli K."/>
            <person name="Lyhne E.K."/>
            <person name="Kogle M.E."/>
            <person name="Barry K."/>
            <person name="Clum A."/>
            <person name="Na H."/>
            <person name="Ledsgaard L."/>
            <person name="Lin J."/>
            <person name="Lipzen A."/>
            <person name="Kuo A."/>
            <person name="Riley R."/>
            <person name="Mondo S."/>
            <person name="Labutti K."/>
            <person name="Haridas S."/>
            <person name="Pangalinan J."/>
            <person name="Salamov A.A."/>
            <person name="Simmons B.A."/>
            <person name="Magnuson J.K."/>
            <person name="Chen J."/>
            <person name="Drula E."/>
            <person name="Henrissat B."/>
            <person name="Wiebenga A."/>
            <person name="Lubbers R.J."/>
            <person name="Gomes A.C."/>
            <person name="Makela M.R."/>
            <person name="Stajich J."/>
            <person name="Grigoriev I.V."/>
            <person name="Mortensen U.H."/>
            <person name="De Vries R.P."/>
            <person name="Baker S.E."/>
            <person name="Andersen M.R."/>
        </authorList>
    </citation>
    <scope>NUCLEOTIDE SEQUENCE [LARGE SCALE GENOMIC DNA]</scope>
    <source>
        <strain evidence="1 2">CBS 588.65</strain>
    </source>
</reference>
<feature type="non-terminal residue" evidence="1">
    <location>
        <position position="1"/>
    </location>
</feature>
<dbReference type="EMBL" id="JBFXLT010000019">
    <property type="protein sequence ID" value="KAL2817134.1"/>
    <property type="molecule type" value="Genomic_DNA"/>
</dbReference>
<proteinExistence type="predicted"/>
<evidence type="ECO:0000313" key="1">
    <source>
        <dbReference type="EMBL" id="KAL2817134.1"/>
    </source>
</evidence>
<organism evidence="1 2">
    <name type="scientific">Aspergillus granulosus</name>
    <dbReference type="NCBI Taxonomy" id="176169"/>
    <lineage>
        <taxon>Eukaryota</taxon>
        <taxon>Fungi</taxon>
        <taxon>Dikarya</taxon>
        <taxon>Ascomycota</taxon>
        <taxon>Pezizomycotina</taxon>
        <taxon>Eurotiomycetes</taxon>
        <taxon>Eurotiomycetidae</taxon>
        <taxon>Eurotiales</taxon>
        <taxon>Aspergillaceae</taxon>
        <taxon>Aspergillus</taxon>
        <taxon>Aspergillus subgen. Nidulantes</taxon>
    </lineage>
</organism>
<sequence length="78" mass="8785">MNHVVCIAGIELIYVMVTYVARNGVGSDVGGGAKMYIQTSWFMAPRLESIMAHVYPCVRYDDRVSMITDDRFGGDYRD</sequence>
<dbReference type="Proteomes" id="UP001610334">
    <property type="component" value="Unassembled WGS sequence"/>
</dbReference>
<name>A0ABR4HNS1_9EURO</name>
<keyword evidence="2" id="KW-1185">Reference proteome</keyword>
<comment type="caution">
    <text evidence="1">The sequence shown here is derived from an EMBL/GenBank/DDBJ whole genome shotgun (WGS) entry which is preliminary data.</text>
</comment>
<protein>
    <submittedName>
        <fullName evidence="1">Uncharacterized protein</fullName>
    </submittedName>
</protein>